<dbReference type="CDD" id="cd18186">
    <property type="entry name" value="BTB_POZ_ZBTB_KLHL-like"/>
    <property type="match status" value="1"/>
</dbReference>
<evidence type="ECO:0000313" key="3">
    <source>
        <dbReference type="Proteomes" id="UP001321749"/>
    </source>
</evidence>
<reference evidence="2" key="1">
    <citation type="journal article" date="2023" name="Mol. Phylogenet. Evol.">
        <title>Genome-scale phylogeny and comparative genomics of the fungal order Sordariales.</title>
        <authorList>
            <person name="Hensen N."/>
            <person name="Bonometti L."/>
            <person name="Westerberg I."/>
            <person name="Brannstrom I.O."/>
            <person name="Guillou S."/>
            <person name="Cros-Aarteil S."/>
            <person name="Calhoun S."/>
            <person name="Haridas S."/>
            <person name="Kuo A."/>
            <person name="Mondo S."/>
            <person name="Pangilinan J."/>
            <person name="Riley R."/>
            <person name="LaButti K."/>
            <person name="Andreopoulos B."/>
            <person name="Lipzen A."/>
            <person name="Chen C."/>
            <person name="Yan M."/>
            <person name="Daum C."/>
            <person name="Ng V."/>
            <person name="Clum A."/>
            <person name="Steindorff A."/>
            <person name="Ohm R.A."/>
            <person name="Martin F."/>
            <person name="Silar P."/>
            <person name="Natvig D.O."/>
            <person name="Lalanne C."/>
            <person name="Gautier V."/>
            <person name="Ament-Velasquez S.L."/>
            <person name="Kruys A."/>
            <person name="Hutchinson M.I."/>
            <person name="Powell A.J."/>
            <person name="Barry K."/>
            <person name="Miller A.N."/>
            <person name="Grigoriev I.V."/>
            <person name="Debuchy R."/>
            <person name="Gladieux P."/>
            <person name="Hiltunen Thoren M."/>
            <person name="Johannesson H."/>
        </authorList>
    </citation>
    <scope>NUCLEOTIDE SEQUENCE</scope>
    <source>
        <strain evidence="2">PSN324</strain>
    </source>
</reference>
<protein>
    <submittedName>
        <fullName evidence="2">BTB/POZ protein</fullName>
    </submittedName>
</protein>
<dbReference type="Pfam" id="PF00651">
    <property type="entry name" value="BTB"/>
    <property type="match status" value="1"/>
</dbReference>
<evidence type="ECO:0000259" key="1">
    <source>
        <dbReference type="PROSITE" id="PS50097"/>
    </source>
</evidence>
<dbReference type="InterPro" id="IPR000210">
    <property type="entry name" value="BTB/POZ_dom"/>
</dbReference>
<dbReference type="SMART" id="SM00225">
    <property type="entry name" value="BTB"/>
    <property type="match status" value="1"/>
</dbReference>
<accession>A0AAV9HVS1</accession>
<dbReference type="PROSITE" id="PS50097">
    <property type="entry name" value="BTB"/>
    <property type="match status" value="1"/>
</dbReference>
<gene>
    <name evidence="2" type="ORF">QBC42DRAFT_294662</name>
</gene>
<dbReference type="AlphaFoldDB" id="A0AAV9HVS1"/>
<dbReference type="Gene3D" id="3.30.710.10">
    <property type="entry name" value="Potassium Channel Kv1.1, Chain A"/>
    <property type="match status" value="1"/>
</dbReference>
<name>A0AAV9HVS1_9PEZI</name>
<reference evidence="2" key="2">
    <citation type="submission" date="2023-06" db="EMBL/GenBank/DDBJ databases">
        <authorList>
            <consortium name="Lawrence Berkeley National Laboratory"/>
            <person name="Mondo S.J."/>
            <person name="Hensen N."/>
            <person name="Bonometti L."/>
            <person name="Westerberg I."/>
            <person name="Brannstrom I.O."/>
            <person name="Guillou S."/>
            <person name="Cros-Aarteil S."/>
            <person name="Calhoun S."/>
            <person name="Haridas S."/>
            <person name="Kuo A."/>
            <person name="Pangilinan J."/>
            <person name="Riley R."/>
            <person name="Labutti K."/>
            <person name="Andreopoulos B."/>
            <person name="Lipzen A."/>
            <person name="Chen C."/>
            <person name="Yanf M."/>
            <person name="Daum C."/>
            <person name="Ng V."/>
            <person name="Clum A."/>
            <person name="Steindorff A."/>
            <person name="Ohm R."/>
            <person name="Martin F."/>
            <person name="Silar P."/>
            <person name="Natvig D."/>
            <person name="Lalanne C."/>
            <person name="Gautier V."/>
            <person name="Ament-Velasquez S.L."/>
            <person name="Kruys A."/>
            <person name="Hutchinson M.I."/>
            <person name="Powell A.J."/>
            <person name="Barry K."/>
            <person name="Miller A.N."/>
            <person name="Grigoriev I.V."/>
            <person name="Debuchy R."/>
            <person name="Gladieux P."/>
            <person name="Thoren M.H."/>
            <person name="Johannesson H."/>
        </authorList>
    </citation>
    <scope>NUCLEOTIDE SEQUENCE</scope>
    <source>
        <strain evidence="2">PSN324</strain>
    </source>
</reference>
<dbReference type="InterPro" id="IPR011333">
    <property type="entry name" value="SKP1/BTB/POZ_sf"/>
</dbReference>
<dbReference type="EMBL" id="MU864943">
    <property type="protein sequence ID" value="KAK4465040.1"/>
    <property type="molecule type" value="Genomic_DNA"/>
</dbReference>
<comment type="caution">
    <text evidence="2">The sequence shown here is derived from an EMBL/GenBank/DDBJ whole genome shotgun (WGS) entry which is preliminary data.</text>
</comment>
<organism evidence="2 3">
    <name type="scientific">Cladorrhinum samala</name>
    <dbReference type="NCBI Taxonomy" id="585594"/>
    <lineage>
        <taxon>Eukaryota</taxon>
        <taxon>Fungi</taxon>
        <taxon>Dikarya</taxon>
        <taxon>Ascomycota</taxon>
        <taxon>Pezizomycotina</taxon>
        <taxon>Sordariomycetes</taxon>
        <taxon>Sordariomycetidae</taxon>
        <taxon>Sordariales</taxon>
        <taxon>Podosporaceae</taxon>
        <taxon>Cladorrhinum</taxon>
    </lineage>
</organism>
<sequence>MESNKFLSSDERIFESEHFSDVTVKCGGREWKLHKIILCSRSAWFKKALTGSFQEAETSVVKIKDFDPEPVHWALRYLYSGRCDVRELKNHGNADQETTFVIYYQIYTVADYLLMKELADIALDSLDKEFTAKLPHLQLAYDLASDWLPDYFEVIRLIYADVALPEKVTQMSPIRRTFVRFTHAARFFFLQNKDFNRFTDEEAPVLALDLFRAMRECGDFIAGKPDQCMVCKVKLTTRQERHFSHLAPQIIKLNACCQTCATRQGYGSNMTDWSSKTQRGAM</sequence>
<proteinExistence type="predicted"/>
<dbReference type="Proteomes" id="UP001321749">
    <property type="component" value="Unassembled WGS sequence"/>
</dbReference>
<dbReference type="PANTHER" id="PTHR24413">
    <property type="entry name" value="SPECKLE-TYPE POZ PROTEIN"/>
    <property type="match status" value="1"/>
</dbReference>
<evidence type="ECO:0000313" key="2">
    <source>
        <dbReference type="EMBL" id="KAK4465040.1"/>
    </source>
</evidence>
<keyword evidence="3" id="KW-1185">Reference proteome</keyword>
<feature type="domain" description="BTB" evidence="1">
    <location>
        <begin position="20"/>
        <end position="87"/>
    </location>
</feature>
<dbReference type="SUPFAM" id="SSF54695">
    <property type="entry name" value="POZ domain"/>
    <property type="match status" value="1"/>
</dbReference>